<dbReference type="AlphaFoldDB" id="K6ZF85"/>
<proteinExistence type="predicted"/>
<dbReference type="EMBL" id="BAEQ01000039">
    <property type="protein sequence ID" value="GAC29012.1"/>
    <property type="molecule type" value="Genomic_DNA"/>
</dbReference>
<comment type="cofactor">
    <cofactor evidence="1">
        <name>thiamine diphosphate</name>
        <dbReference type="ChEBI" id="CHEBI:58937"/>
    </cofactor>
</comment>
<dbReference type="Pfam" id="PF02780">
    <property type="entry name" value="Transketolase_C"/>
    <property type="match status" value="1"/>
</dbReference>
<evidence type="ECO:0000313" key="9">
    <source>
        <dbReference type="Proteomes" id="UP000006251"/>
    </source>
</evidence>
<dbReference type="InterPro" id="IPR005475">
    <property type="entry name" value="Transketolase-like_Pyr-bd"/>
</dbReference>
<comment type="function">
    <text evidence="2">The branched-chain alpha-keto dehydrogenase complex catalyzes the overall conversion of alpha-keto acids to acyl-CoA and CO(2). It contains multiple copies of three enzymatic components: branched-chain alpha-keto acid decarboxylase (E1), lipoamide acyltransferase (E2) and lipoamide dehydrogenase (E3).</text>
</comment>
<dbReference type="GO" id="GO:0016491">
    <property type="term" value="F:oxidoreductase activity"/>
    <property type="evidence" value="ECO:0007669"/>
    <property type="project" value="UniProtKB-KW"/>
</dbReference>
<dbReference type="FunFam" id="3.40.50.970:FF:000001">
    <property type="entry name" value="Pyruvate dehydrogenase E1 beta subunit"/>
    <property type="match status" value="1"/>
</dbReference>
<dbReference type="PANTHER" id="PTHR43257">
    <property type="entry name" value="PYRUVATE DEHYDROGENASE E1 COMPONENT BETA SUBUNIT"/>
    <property type="match status" value="1"/>
</dbReference>
<dbReference type="Gene3D" id="3.40.50.970">
    <property type="match status" value="1"/>
</dbReference>
<dbReference type="CDD" id="cd07036">
    <property type="entry name" value="TPP_PYR_E1-PDHc-beta_like"/>
    <property type="match status" value="1"/>
</dbReference>
<evidence type="ECO:0000256" key="6">
    <source>
        <dbReference type="ARBA" id="ARBA00082400"/>
    </source>
</evidence>
<comment type="caution">
    <text evidence="8">The sequence shown here is derived from an EMBL/GenBank/DDBJ whole genome shotgun (WGS) entry which is preliminary data.</text>
</comment>
<keyword evidence="9" id="KW-1185">Reference proteome</keyword>
<sequence length="337" mass="36417">MSNNRVLTMARAGREAVKWEMENDKNVFMLGEDVYKFGGVFGTADGLGEIFGADRILDTPISETGFIGLATGAAIAGMRPIVELAFADFIGVCYSAIVNLAAKHHYLSNGEFKVPMVLMLGSGGGYNNGGQHSQALHACLAHMPGMKVIAPSNAYDAKGFMHAAIRSDDFVVYMGQKRTSGVGFFGAPIPDSMSEIPDEPYTIEFGVARTVKEGTDVTVVAISWAVHQAMDAAKELEKEGISVEVIDPRTLVPLDRESIINSVRKTGRLVVADEDYQSYGFTSEVIASVIESEPNVFKSAPIRVANPDTTIPYSRPMEQQVLPTSARIKQAILDVMK</sequence>
<dbReference type="PANTHER" id="PTHR43257:SF2">
    <property type="entry name" value="PYRUVATE DEHYDROGENASE E1 COMPONENT SUBUNIT BETA"/>
    <property type="match status" value="1"/>
</dbReference>
<evidence type="ECO:0000259" key="7">
    <source>
        <dbReference type="SMART" id="SM00861"/>
    </source>
</evidence>
<keyword evidence="4" id="KW-0786">Thiamine pyrophosphate</keyword>
<keyword evidence="3 8" id="KW-0560">Oxidoreductase</keyword>
<dbReference type="RefSeq" id="WP_006011514.1">
    <property type="nucleotide sequence ID" value="NZ_BAEQ01000039.1"/>
</dbReference>
<evidence type="ECO:0000313" key="8">
    <source>
        <dbReference type="EMBL" id="GAC29012.1"/>
    </source>
</evidence>
<dbReference type="Gene3D" id="3.40.50.920">
    <property type="match status" value="1"/>
</dbReference>
<dbReference type="InterPro" id="IPR033248">
    <property type="entry name" value="Transketolase_C"/>
</dbReference>
<evidence type="ECO:0000256" key="2">
    <source>
        <dbReference type="ARBA" id="ARBA00002859"/>
    </source>
</evidence>
<gene>
    <name evidence="8" type="primary">pdhB</name>
    <name evidence="8" type="ORF">GPAL_2151</name>
</gene>
<feature type="domain" description="Transketolase-like pyrimidine-binding" evidence="7">
    <location>
        <begin position="7"/>
        <end position="182"/>
    </location>
</feature>
<reference evidence="9" key="1">
    <citation type="journal article" date="2014" name="Environ. Microbiol.">
        <title>Comparative genomics of the marine bacterial genus Glaciecola reveals the high degree of genomic diversity and genomic characteristic for cold adaptation.</title>
        <authorList>
            <person name="Qin Q.L."/>
            <person name="Xie B.B."/>
            <person name="Yu Y."/>
            <person name="Shu Y.L."/>
            <person name="Rong J.C."/>
            <person name="Zhang Y.J."/>
            <person name="Zhao D.L."/>
            <person name="Chen X.L."/>
            <person name="Zhang X.Y."/>
            <person name="Chen B."/>
            <person name="Zhou B.C."/>
            <person name="Zhang Y.Z."/>
        </authorList>
    </citation>
    <scope>NUCLEOTIDE SEQUENCE [LARGE SCALE GENOMIC DNA]</scope>
    <source>
        <strain evidence="9">ACAM 615</strain>
    </source>
</reference>
<name>K6ZF85_9ALTE</name>
<evidence type="ECO:0000256" key="3">
    <source>
        <dbReference type="ARBA" id="ARBA00023002"/>
    </source>
</evidence>
<evidence type="ECO:0000256" key="4">
    <source>
        <dbReference type="ARBA" id="ARBA00023052"/>
    </source>
</evidence>
<organism evidence="8 9">
    <name type="scientific">Brumicola pallidula DSM 14239 = ACAM 615</name>
    <dbReference type="NCBI Taxonomy" id="1121922"/>
    <lineage>
        <taxon>Bacteria</taxon>
        <taxon>Pseudomonadati</taxon>
        <taxon>Pseudomonadota</taxon>
        <taxon>Gammaproteobacteria</taxon>
        <taxon>Alteromonadales</taxon>
        <taxon>Alteromonadaceae</taxon>
        <taxon>Brumicola</taxon>
    </lineage>
</organism>
<dbReference type="STRING" id="1121922.GCA_000428905_01925"/>
<keyword evidence="8" id="KW-0670">Pyruvate</keyword>
<dbReference type="Pfam" id="PF02779">
    <property type="entry name" value="Transket_pyr"/>
    <property type="match status" value="1"/>
</dbReference>
<evidence type="ECO:0000256" key="5">
    <source>
        <dbReference type="ARBA" id="ARBA00070795"/>
    </source>
</evidence>
<dbReference type="SMART" id="SM00861">
    <property type="entry name" value="Transket_pyr"/>
    <property type="match status" value="1"/>
</dbReference>
<evidence type="ECO:0000256" key="1">
    <source>
        <dbReference type="ARBA" id="ARBA00001964"/>
    </source>
</evidence>
<dbReference type="SUPFAM" id="SSF52922">
    <property type="entry name" value="TK C-terminal domain-like"/>
    <property type="match status" value="1"/>
</dbReference>
<protein>
    <recommendedName>
        <fullName evidence="5">2-oxoisovalerate dehydrogenase subunit beta</fullName>
    </recommendedName>
    <alternativeName>
        <fullName evidence="6">Branched-chain alpha-keto acid dehydrogenase E1 component beta chain</fullName>
    </alternativeName>
</protein>
<dbReference type="InterPro" id="IPR009014">
    <property type="entry name" value="Transketo_C/PFOR_II"/>
</dbReference>
<dbReference type="FunFam" id="3.40.50.920:FF:000001">
    <property type="entry name" value="Pyruvate dehydrogenase E1 beta subunit"/>
    <property type="match status" value="1"/>
</dbReference>
<dbReference type="Proteomes" id="UP000006251">
    <property type="component" value="Unassembled WGS sequence"/>
</dbReference>
<dbReference type="InterPro" id="IPR029061">
    <property type="entry name" value="THDP-binding"/>
</dbReference>
<dbReference type="SUPFAM" id="SSF52518">
    <property type="entry name" value="Thiamin diphosphate-binding fold (THDP-binding)"/>
    <property type="match status" value="1"/>
</dbReference>
<accession>K6ZF85</accession>